<dbReference type="Proteomes" id="UP000076858">
    <property type="component" value="Unassembled WGS sequence"/>
</dbReference>
<gene>
    <name evidence="2" type="ORF">APZ42_014046</name>
</gene>
<keyword evidence="1" id="KW-0175">Coiled coil</keyword>
<dbReference type="OrthoDB" id="6369081at2759"/>
<evidence type="ECO:0008006" key="4">
    <source>
        <dbReference type="Google" id="ProtNLM"/>
    </source>
</evidence>
<reference evidence="2 3" key="1">
    <citation type="submission" date="2016-03" db="EMBL/GenBank/DDBJ databases">
        <title>EvidentialGene: Evidence-directed Construction of Genes on Genomes.</title>
        <authorList>
            <person name="Gilbert D.G."/>
            <person name="Choi J.-H."/>
            <person name="Mockaitis K."/>
            <person name="Colbourne J."/>
            <person name="Pfrender M."/>
        </authorList>
    </citation>
    <scope>NUCLEOTIDE SEQUENCE [LARGE SCALE GENOMIC DNA]</scope>
    <source>
        <strain evidence="2 3">Xinb3</strain>
        <tissue evidence="2">Complete organism</tissue>
    </source>
</reference>
<protein>
    <recommendedName>
        <fullName evidence="4">Peptidase A2 domain-containing protein</fullName>
    </recommendedName>
</protein>
<dbReference type="PANTHER" id="PTHR33104:SF2">
    <property type="entry name" value="CXC3 LIKE CYSTEINE CLUSTER DOMAIN-CONTAINING PROTEIN"/>
    <property type="match status" value="1"/>
</dbReference>
<name>A0A162QAL3_9CRUS</name>
<dbReference type="SUPFAM" id="SSF50630">
    <property type="entry name" value="Acid proteases"/>
    <property type="match status" value="1"/>
</dbReference>
<feature type="coiled-coil region" evidence="1">
    <location>
        <begin position="809"/>
        <end position="846"/>
    </location>
</feature>
<evidence type="ECO:0000256" key="1">
    <source>
        <dbReference type="SAM" id="Coils"/>
    </source>
</evidence>
<comment type="caution">
    <text evidence="2">The sequence shown here is derived from an EMBL/GenBank/DDBJ whole genome shotgun (WGS) entry which is preliminary data.</text>
</comment>
<dbReference type="EMBL" id="LRGB01000367">
    <property type="protein sequence ID" value="KZS19516.1"/>
    <property type="molecule type" value="Genomic_DNA"/>
</dbReference>
<organism evidence="2 3">
    <name type="scientific">Daphnia magna</name>
    <dbReference type="NCBI Taxonomy" id="35525"/>
    <lineage>
        <taxon>Eukaryota</taxon>
        <taxon>Metazoa</taxon>
        <taxon>Ecdysozoa</taxon>
        <taxon>Arthropoda</taxon>
        <taxon>Crustacea</taxon>
        <taxon>Branchiopoda</taxon>
        <taxon>Diplostraca</taxon>
        <taxon>Cladocera</taxon>
        <taxon>Anomopoda</taxon>
        <taxon>Daphniidae</taxon>
        <taxon>Daphnia</taxon>
    </lineage>
</organism>
<keyword evidence="3" id="KW-1185">Reference proteome</keyword>
<evidence type="ECO:0000313" key="2">
    <source>
        <dbReference type="EMBL" id="KZS19516.1"/>
    </source>
</evidence>
<evidence type="ECO:0000313" key="3">
    <source>
        <dbReference type="Proteomes" id="UP000076858"/>
    </source>
</evidence>
<dbReference type="CDD" id="cd05481">
    <property type="entry name" value="retropepsin_like_LTR_1"/>
    <property type="match status" value="1"/>
</dbReference>
<proteinExistence type="predicted"/>
<dbReference type="Gene3D" id="2.40.70.10">
    <property type="entry name" value="Acid Proteases"/>
    <property type="match status" value="1"/>
</dbReference>
<dbReference type="AlphaFoldDB" id="A0A162QAL3"/>
<dbReference type="InterPro" id="IPR021109">
    <property type="entry name" value="Peptidase_aspartic_dom_sf"/>
</dbReference>
<dbReference type="PANTHER" id="PTHR33104">
    <property type="entry name" value="SI:DKEY-29D5.2"/>
    <property type="match status" value="1"/>
</dbReference>
<accession>A0A162QAL3</accession>
<sequence>MADFGLRPPGAFNFDDSDQASQWDSWKNQFNWFLKATKKNKEDEDVQVSVLITCLGLEGAKIYDSFVFTDQGDKLKINPVLAQFDNYFRPHKSETFERFKFMSRRQALDEPFDKFLLDLKGLIAFCNYGTQQDSLLRDQLVIGKCPAYGKSCAKYGLNNHFAKVCGQLSNPHSQRGTLKRSDRPDWQLNTQQQLNQQNKNCSSLQTETEVTLEEFIISSIGVPDLEDSWFLFLHLDGVPEKFKVDTGAQRNVLPKQLFDSIVKTKRLQPGPRVTAYNRQPVKVVGQQRLNVVYNGLQLQVPFVIADEVDVPILGLPSCKQLNVVSLQEFKGFAKLPTKHHIQIKQGAVPVVRPARRIPFNKQSTTQVHQIHGPCFFLIPLWDVGAEGLKVLPVWDSIAKKLQEAGYSFSYNKDAGTELKIKRDNLLAKRKEYAKLISATGSSADVPMKKPSYYDEMELIIEVFSTVPEENLNFISTSKRRQSSDFMVILKFVAIILMACMQMQSGNSIALMQQKLNFLTSKLVVKNLSSFFSRFGESLYGNVKFAHGETQLEHISKIEGKIPRGKGNDLCGSSTWKVAHGESSSKRNLDITGLEMMSCNHGTVVLYNGHWEKDGADMLVEEQEQVFSYMARLGPTTKHQSRRNDITSAILYFNADKKKRVVAALCLWMNRVRYNRVVLYFCTKLMVLHIEETGKKVVNILLLTGTYNYFKKNLKESCLSEKTMSLSTLGSLRYKEAIVQTKMEMGEFIQSLTSLCKDLESDIADNEKIRPVTILDYSRSVLANTEIARICGIIDRAVHQFTDAHNLKFLEDFEIEQDDFLEQVEKEEDLLEALQELTDEKNDEFSEDDYRASD</sequence>